<dbReference type="Proteomes" id="UP000370956">
    <property type="component" value="Segment"/>
</dbReference>
<dbReference type="EMBL" id="MN528768">
    <property type="protein sequence ID" value="QGF21079.1"/>
    <property type="molecule type" value="Genomic_DNA"/>
</dbReference>
<organism evidence="2 3">
    <name type="scientific">Lactococcus phage P596</name>
    <dbReference type="NCBI Taxonomy" id="2656515"/>
    <lineage>
        <taxon>Viruses</taxon>
        <taxon>Duplodnaviria</taxon>
        <taxon>Heunggongvirae</taxon>
        <taxon>Uroviricota</taxon>
        <taxon>Caudoviricetes</taxon>
        <taxon>Teubervirus</taxon>
        <taxon>Teubervirus P596</taxon>
    </lineage>
</organism>
<proteinExistence type="predicted"/>
<protein>
    <submittedName>
        <fullName evidence="2">Uncharacterized protein</fullName>
    </submittedName>
</protein>
<sequence length="68" mass="7296">MKRFLKDTLIALLIFLTTAIYASILVGIASLIGLFSPILAIIFIVLGIGGGSALLVLILDKLSLSYFR</sequence>
<reference evidence="2 3" key="1">
    <citation type="submission" date="2019-09" db="EMBL/GenBank/DDBJ databases">
        <title>Complete genome of Lactococcus lactis phage P596.</title>
        <authorList>
            <person name="Brinks E."/>
        </authorList>
    </citation>
    <scope>NUCLEOTIDE SEQUENCE [LARGE SCALE GENOMIC DNA]</scope>
</reference>
<dbReference type="KEGG" id="vg:56132785"/>
<dbReference type="GeneID" id="56132785"/>
<dbReference type="RefSeq" id="YP_009900556.1">
    <property type="nucleotide sequence ID" value="NC_049808.1"/>
</dbReference>
<evidence type="ECO:0000256" key="1">
    <source>
        <dbReference type="SAM" id="Phobius"/>
    </source>
</evidence>
<keyword evidence="1" id="KW-0812">Transmembrane</keyword>
<keyword evidence="3" id="KW-1185">Reference proteome</keyword>
<accession>A0A5Q2F5P4</accession>
<name>A0A5Q2F5P4_9CAUD</name>
<feature type="transmembrane region" description="Helical" evidence="1">
    <location>
        <begin position="38"/>
        <end position="59"/>
    </location>
</feature>
<feature type="transmembrane region" description="Helical" evidence="1">
    <location>
        <begin position="9"/>
        <end position="32"/>
    </location>
</feature>
<keyword evidence="1" id="KW-1133">Transmembrane helix</keyword>
<evidence type="ECO:0000313" key="2">
    <source>
        <dbReference type="EMBL" id="QGF21079.1"/>
    </source>
</evidence>
<keyword evidence="1" id="KW-0472">Membrane</keyword>
<evidence type="ECO:0000313" key="3">
    <source>
        <dbReference type="Proteomes" id="UP000370956"/>
    </source>
</evidence>